<dbReference type="Gene3D" id="3.90.700.10">
    <property type="entry name" value="Succinate dehydrogenase/fumarate reductase flavoprotein, catalytic domain"/>
    <property type="match status" value="1"/>
</dbReference>
<keyword evidence="8 11" id="KW-0560">Oxidoreductase</keyword>
<evidence type="ECO:0000313" key="16">
    <source>
        <dbReference type="Proteomes" id="UP000009170"/>
    </source>
</evidence>
<feature type="domain" description="Fumarate reductase/succinate dehydrogenase flavoprotein-like C-terminal" evidence="14">
    <location>
        <begin position="570"/>
        <end position="656"/>
    </location>
</feature>
<sequence>MAIVRSPVGSISTPRRRRPAGWVVRGGAARSRAAMGSVWGRSGGDPRRDGTATRAVRAPSVDEDANGVNDVARARDDVEWGSRERASASGQATRAAMRAVKARGGTGRARARGADEARRVDFCVIGSGIAGLSYALDAAELGEVAVVTKARAFDASTSYAQGGISAVVDKLDSVEEHVKDTCVAGGFLCDESAVRAMVEDSKEAVEHLIARGTKFTRDERGELHLAREGGHSRHRIVHADDMTGKEIERALLEAAKAHPNITFYEYHFAMELLRTRDGERCAGALVVDETRGTTKTFVASTTVLACGGAGHLFPSTTNPMVCTGDGIAMATRAGVTVANMEFMQFHPTALYTGVGGAAKLSPNENAFLITEAVRGHGGRLYNVHGERFMSRYDEREELAPRDVVARSIDSEMKRTESPCVFLDITHVDPDEVRLNFPGVAAELDRRGLDMTTERVPVVPAAHYMCGGVSTNENGETSLRGLFACGEVAYTGVHGANRLASNSLLEGIVFARRAVRAVSNEMDALREELPALDVDEDALCQWIEEHCRELARGAVIKNFTSGHDTWERELRHEIQRIMWNAAGIVRTTAEMEHALGRLNEIAVMCDERATSMKGYTMALAEISNLLVAGRLMLRCALMRKESRGLHYTLDHPDSVEAEKRPTLICEDKESAAEVARIHVPLPR</sequence>
<dbReference type="Gene3D" id="3.50.50.60">
    <property type="entry name" value="FAD/NAD(P)-binding domain"/>
    <property type="match status" value="1"/>
</dbReference>
<dbReference type="InterPro" id="IPR015939">
    <property type="entry name" value="Fum_Rdtase/Succ_DH_flav-like_C"/>
</dbReference>
<evidence type="ECO:0000256" key="2">
    <source>
        <dbReference type="ARBA" id="ARBA00004950"/>
    </source>
</evidence>
<feature type="active site" description="Proton acceptor" evidence="10">
    <location>
        <position position="401"/>
    </location>
</feature>
<evidence type="ECO:0000256" key="9">
    <source>
        <dbReference type="ARBA" id="ARBA00050942"/>
    </source>
</evidence>
<evidence type="ECO:0000313" key="15">
    <source>
        <dbReference type="EMBL" id="CEG01376.1"/>
    </source>
</evidence>
<dbReference type="UniPathway" id="UPA00253">
    <property type="reaction ID" value="UER00326"/>
</dbReference>
<dbReference type="FunCoup" id="A0A090N4T7">
    <property type="interactions" value="137"/>
</dbReference>
<keyword evidence="16" id="KW-1185">Reference proteome</keyword>
<dbReference type="SUPFAM" id="SSF56425">
    <property type="entry name" value="Succinate dehydrogenase/fumarate reductase flavoprotein, catalytic domain"/>
    <property type="match status" value="1"/>
</dbReference>
<comment type="function">
    <text evidence="11">Catalyzes the oxidation of L-aspartate to iminoaspartate.</text>
</comment>
<comment type="catalytic activity">
    <reaction evidence="9 11">
        <text>L-aspartate + O2 = iminosuccinate + H2O2</text>
        <dbReference type="Rhea" id="RHEA:25876"/>
        <dbReference type="ChEBI" id="CHEBI:15379"/>
        <dbReference type="ChEBI" id="CHEBI:16240"/>
        <dbReference type="ChEBI" id="CHEBI:29991"/>
        <dbReference type="ChEBI" id="CHEBI:77875"/>
        <dbReference type="EC" id="1.4.3.16"/>
    </reaction>
</comment>
<comment type="subcellular location">
    <subcellularLocation>
        <location evidence="11">Plastid</location>
        <location evidence="11">Chloroplast</location>
    </subcellularLocation>
</comment>
<dbReference type="RefSeq" id="XP_022840919.1">
    <property type="nucleotide sequence ID" value="XM_022983505.1"/>
</dbReference>
<evidence type="ECO:0000256" key="8">
    <source>
        <dbReference type="ARBA" id="ARBA00023002"/>
    </source>
</evidence>
<dbReference type="GO" id="GO:0008734">
    <property type="term" value="F:L-aspartate oxidase activity"/>
    <property type="evidence" value="ECO:0007669"/>
    <property type="project" value="UniProtKB-UniRule"/>
</dbReference>
<evidence type="ECO:0000259" key="13">
    <source>
        <dbReference type="Pfam" id="PF00890"/>
    </source>
</evidence>
<dbReference type="EC" id="1.4.3.16" evidence="4 11"/>
<dbReference type="PANTHER" id="PTHR42716:SF2">
    <property type="entry name" value="L-ASPARTATE OXIDASE, CHLOROPLASTIC"/>
    <property type="match status" value="1"/>
</dbReference>
<reference evidence="16" key="1">
    <citation type="journal article" date="2006" name="Proc. Natl. Acad. Sci. U.S.A.">
        <title>Genome analysis of the smallest free-living eukaryote Ostreococcus tauri unveils many unique features.</title>
        <authorList>
            <person name="Derelle E."/>
            <person name="Ferraz C."/>
            <person name="Rombauts S."/>
            <person name="Rouze P."/>
            <person name="Worden A.Z."/>
            <person name="Robbens S."/>
            <person name="Partensky F."/>
            <person name="Degroeve S."/>
            <person name="Echeynie S."/>
            <person name="Cooke R."/>
            <person name="Saeys Y."/>
            <person name="Wuyts J."/>
            <person name="Jabbari K."/>
            <person name="Bowler C."/>
            <person name="Panaud O."/>
            <person name="Piegu B."/>
            <person name="Ball S.G."/>
            <person name="Ral J.-P."/>
            <person name="Bouget F.-Y."/>
            <person name="Piganeau G."/>
            <person name="De Baets B."/>
            <person name="Picard A."/>
            <person name="Delseny M."/>
            <person name="Demaille J."/>
            <person name="Van de Peer Y."/>
            <person name="Moreau H."/>
        </authorList>
    </citation>
    <scope>NUCLEOTIDE SEQUENCE [LARGE SCALE GENOMIC DNA]</scope>
    <source>
        <strain evidence="16">OTTH 0595 / CCAP 157/2 / RCC745</strain>
    </source>
</reference>
<reference evidence="15 16" key="2">
    <citation type="journal article" date="2014" name="BMC Genomics">
        <title>An improved genome of the model marine alga Ostreococcus tauri unfolds by assessing Illumina de novo assemblies.</title>
        <authorList>
            <person name="Blanc-Mathieu R."/>
            <person name="Verhelst B."/>
            <person name="Derelle E."/>
            <person name="Rombauts S."/>
            <person name="Bouget F.Y."/>
            <person name="Carre I."/>
            <person name="Chateau A."/>
            <person name="Eyre-Walker A."/>
            <person name="Grimsley N."/>
            <person name="Moreau H."/>
            <person name="Piegu B."/>
            <person name="Rivals E."/>
            <person name="Schackwitz W."/>
            <person name="Van de Peer Y."/>
            <person name="Piganeau G."/>
        </authorList>
    </citation>
    <scope>NUCLEOTIDE SEQUENCE [LARGE SCALE GENOMIC DNA]</scope>
    <source>
        <strain evidence="16">OTTH 0595 / CCAP 157/2 / RCC745</strain>
    </source>
</reference>
<dbReference type="PIRSF" id="PIRSF000171">
    <property type="entry name" value="SDHA_APRA_LASPO"/>
    <property type="match status" value="1"/>
</dbReference>
<comment type="similarity">
    <text evidence="3 11">Belongs to the FAD-dependent oxidoreductase 2 family. NadB subfamily.</text>
</comment>
<evidence type="ECO:0000256" key="6">
    <source>
        <dbReference type="ARBA" id="ARBA00022642"/>
    </source>
</evidence>
<comment type="caution">
    <text evidence="15">The sequence shown here is derived from an EMBL/GenBank/DDBJ whole genome shotgun (WGS) entry which is preliminary data.</text>
</comment>
<evidence type="ECO:0000256" key="4">
    <source>
        <dbReference type="ARBA" id="ARBA00012173"/>
    </source>
</evidence>
<dbReference type="SUPFAM" id="SSF46977">
    <property type="entry name" value="Succinate dehydrogenase/fumarate reductase flavoprotein C-terminal domain"/>
    <property type="match status" value="1"/>
</dbReference>
<dbReference type="Proteomes" id="UP000009170">
    <property type="component" value="Unassembled WGS sequence"/>
</dbReference>
<evidence type="ECO:0000256" key="5">
    <source>
        <dbReference type="ARBA" id="ARBA00022630"/>
    </source>
</evidence>
<evidence type="ECO:0000256" key="12">
    <source>
        <dbReference type="SAM" id="MobiDB-lite"/>
    </source>
</evidence>
<protein>
    <recommendedName>
        <fullName evidence="4 11">L-aspartate oxidase</fullName>
        <ecNumber evidence="4 11">1.4.3.16</ecNumber>
    </recommendedName>
</protein>
<evidence type="ECO:0000256" key="1">
    <source>
        <dbReference type="ARBA" id="ARBA00001974"/>
    </source>
</evidence>
<evidence type="ECO:0000256" key="3">
    <source>
        <dbReference type="ARBA" id="ARBA00008562"/>
    </source>
</evidence>
<dbReference type="GeneID" id="9833464"/>
<dbReference type="InterPro" id="IPR037099">
    <property type="entry name" value="Fum_R/Succ_DH_flav-like_C_sf"/>
</dbReference>
<dbReference type="OrthoDB" id="71672at2759"/>
<dbReference type="GO" id="GO:0009507">
    <property type="term" value="C:chloroplast"/>
    <property type="evidence" value="ECO:0007669"/>
    <property type="project" value="UniProtKB-SubCell"/>
</dbReference>
<dbReference type="InterPro" id="IPR036188">
    <property type="entry name" value="FAD/NAD-bd_sf"/>
</dbReference>
<dbReference type="GO" id="GO:0009435">
    <property type="term" value="P:NAD+ biosynthetic process"/>
    <property type="evidence" value="ECO:0007669"/>
    <property type="project" value="UniProtKB-UniPathway"/>
</dbReference>
<dbReference type="STRING" id="70448.A0A090N4T7"/>
<name>A0A090N4T7_OSTTA</name>
<dbReference type="InterPro" id="IPR005288">
    <property type="entry name" value="NadB"/>
</dbReference>
<dbReference type="PANTHER" id="PTHR42716">
    <property type="entry name" value="L-ASPARTATE OXIDASE"/>
    <property type="match status" value="1"/>
</dbReference>
<feature type="domain" description="FAD-dependent oxidoreductase 2 FAD-binding" evidence="13">
    <location>
        <begin position="121"/>
        <end position="503"/>
    </location>
</feature>
<proteinExistence type="inferred from homology"/>
<dbReference type="KEGG" id="ota:OT_ostta08g00860"/>
<dbReference type="FunFam" id="3.90.700.10:FF:000002">
    <property type="entry name" value="L-aspartate oxidase"/>
    <property type="match status" value="1"/>
</dbReference>
<dbReference type="EMBL" id="CAID01000008">
    <property type="protein sequence ID" value="CEG01376.1"/>
    <property type="molecule type" value="Genomic_DNA"/>
</dbReference>
<dbReference type="Gene3D" id="1.20.58.100">
    <property type="entry name" value="Fumarate reductase/succinate dehydrogenase flavoprotein-like, C-terminal domain"/>
    <property type="match status" value="1"/>
</dbReference>
<dbReference type="NCBIfam" id="TIGR00551">
    <property type="entry name" value="nadB"/>
    <property type="match status" value="1"/>
</dbReference>
<accession>A0A090N4T7</accession>
<feature type="region of interest" description="Disordered" evidence="12">
    <location>
        <begin position="34"/>
        <end position="56"/>
    </location>
</feature>
<dbReference type="InterPro" id="IPR003953">
    <property type="entry name" value="FAD-dep_OxRdtase_2_FAD-bd"/>
</dbReference>
<dbReference type="InParanoid" id="A0A090N4T7"/>
<comment type="pathway">
    <text evidence="2 11">Cofactor biosynthesis; NAD(+) biosynthesis; iminoaspartate from L-aspartate (oxidase route): step 1/1.</text>
</comment>
<keyword evidence="5 11" id="KW-0285">Flavoprotein</keyword>
<keyword evidence="7 11" id="KW-0274">FAD</keyword>
<evidence type="ECO:0000259" key="14">
    <source>
        <dbReference type="Pfam" id="PF02910"/>
    </source>
</evidence>
<dbReference type="SUPFAM" id="SSF51905">
    <property type="entry name" value="FAD/NAD(P)-binding domain"/>
    <property type="match status" value="1"/>
</dbReference>
<dbReference type="AlphaFoldDB" id="A0A090N4T7"/>
<dbReference type="Pfam" id="PF02910">
    <property type="entry name" value="Succ_DH_flav_C"/>
    <property type="match status" value="1"/>
</dbReference>
<comment type="cofactor">
    <cofactor evidence="1 11">
        <name>FAD</name>
        <dbReference type="ChEBI" id="CHEBI:57692"/>
    </cofactor>
</comment>
<evidence type="ECO:0000256" key="7">
    <source>
        <dbReference type="ARBA" id="ARBA00022827"/>
    </source>
</evidence>
<dbReference type="PRINTS" id="PR00368">
    <property type="entry name" value="FADPNR"/>
</dbReference>
<evidence type="ECO:0000256" key="11">
    <source>
        <dbReference type="RuleBase" id="RU362049"/>
    </source>
</evidence>
<dbReference type="InterPro" id="IPR027477">
    <property type="entry name" value="Succ_DH/fumarate_Rdtase_cat_sf"/>
</dbReference>
<keyword evidence="6 11" id="KW-0662">Pyridine nucleotide biosynthesis</keyword>
<evidence type="ECO:0000256" key="10">
    <source>
        <dbReference type="PIRSR" id="PIRSR000171-1"/>
    </source>
</evidence>
<gene>
    <name evidence="15" type="ORF">OT_ostta08g00860</name>
</gene>
<dbReference type="Pfam" id="PF00890">
    <property type="entry name" value="FAD_binding_2"/>
    <property type="match status" value="1"/>
</dbReference>
<organism evidence="15 16">
    <name type="scientific">Ostreococcus tauri</name>
    <name type="common">Marine green alga</name>
    <dbReference type="NCBI Taxonomy" id="70448"/>
    <lineage>
        <taxon>Eukaryota</taxon>
        <taxon>Viridiplantae</taxon>
        <taxon>Chlorophyta</taxon>
        <taxon>Mamiellophyceae</taxon>
        <taxon>Mamiellales</taxon>
        <taxon>Bathycoccaceae</taxon>
        <taxon>Ostreococcus</taxon>
    </lineage>
</organism>